<evidence type="ECO:0000313" key="1">
    <source>
        <dbReference type="EMBL" id="RZU35580.1"/>
    </source>
</evidence>
<gene>
    <name evidence="1" type="ORF">BDD14_5650</name>
</gene>
<evidence type="ECO:0008006" key="3">
    <source>
        <dbReference type="Google" id="ProtNLM"/>
    </source>
</evidence>
<dbReference type="Pfam" id="PF19570">
    <property type="entry name" value="DUF6088"/>
    <property type="match status" value="1"/>
</dbReference>
<comment type="caution">
    <text evidence="1">The sequence shown here is derived from an EMBL/GenBank/DDBJ whole genome shotgun (WGS) entry which is preliminary data.</text>
</comment>
<dbReference type="EMBL" id="SHKW01000002">
    <property type="protein sequence ID" value="RZU35580.1"/>
    <property type="molecule type" value="Genomic_DNA"/>
</dbReference>
<reference evidence="1 2" key="1">
    <citation type="submission" date="2019-02" db="EMBL/GenBank/DDBJ databases">
        <title>Genomic Encyclopedia of Archaeal and Bacterial Type Strains, Phase II (KMG-II): from individual species to whole genera.</title>
        <authorList>
            <person name="Goeker M."/>
        </authorList>
    </citation>
    <scope>NUCLEOTIDE SEQUENCE [LARGE SCALE GENOMIC DNA]</scope>
    <source>
        <strain evidence="1 2">DSM 18101</strain>
    </source>
</reference>
<sequence>MEMPRHKILRRLKRLPDGSVFSAKDLLDLASRTTVDVLLAELAKAGTVRRIGRGLYELPKFNAALGAVLSPDIHNAAQAIARRQRWKIVPEGAWAANLLGLSQQVPAKLVYLSSGPKREVQIGGRKVLFKYTTPKTLTGSGEKFSLVVQALRYLGKDGVGPAEIEKLRATLTPAEKKKLLRDTQFGADWIYDVAKTLAEEADA</sequence>
<keyword evidence="2" id="KW-1185">Reference proteome</keyword>
<protein>
    <recommendedName>
        <fullName evidence="3">AbiEi antitoxin of type IV toxin-antitoxin system</fullName>
    </recommendedName>
</protein>
<dbReference type="Proteomes" id="UP000292958">
    <property type="component" value="Unassembled WGS sequence"/>
</dbReference>
<name>A0A4Q7YEK4_9BACT</name>
<dbReference type="OrthoDB" id="583588at2"/>
<proteinExistence type="predicted"/>
<evidence type="ECO:0000313" key="2">
    <source>
        <dbReference type="Proteomes" id="UP000292958"/>
    </source>
</evidence>
<dbReference type="InterPro" id="IPR045738">
    <property type="entry name" value="DUF6088"/>
</dbReference>
<accession>A0A4Q7YEK4</accession>
<dbReference type="AlphaFoldDB" id="A0A4Q7YEK4"/>
<dbReference type="RefSeq" id="WP_130423935.1">
    <property type="nucleotide sequence ID" value="NZ_SHKW01000002.1"/>
</dbReference>
<organism evidence="1 2">
    <name type="scientific">Edaphobacter modestus</name>
    <dbReference type="NCBI Taxonomy" id="388466"/>
    <lineage>
        <taxon>Bacteria</taxon>
        <taxon>Pseudomonadati</taxon>
        <taxon>Acidobacteriota</taxon>
        <taxon>Terriglobia</taxon>
        <taxon>Terriglobales</taxon>
        <taxon>Acidobacteriaceae</taxon>
        <taxon>Edaphobacter</taxon>
    </lineage>
</organism>